<dbReference type="EMBL" id="LFZK01000001">
    <property type="protein sequence ID" value="KYC29506.1"/>
    <property type="molecule type" value="Genomic_DNA"/>
</dbReference>
<dbReference type="Proteomes" id="UP000243416">
    <property type="component" value="Unassembled WGS sequence"/>
</dbReference>
<comment type="caution">
    <text evidence="1">The sequence shown here is derived from an EMBL/GenBank/DDBJ whole genome shotgun (WGS) entry which is preliminary data.</text>
</comment>
<evidence type="ECO:0000313" key="2">
    <source>
        <dbReference type="Proteomes" id="UP000243416"/>
    </source>
</evidence>
<organism evidence="1 2">
    <name type="scientific">Sterolibacterium denitrificans</name>
    <dbReference type="NCBI Taxonomy" id="157592"/>
    <lineage>
        <taxon>Bacteria</taxon>
        <taxon>Pseudomonadati</taxon>
        <taxon>Pseudomonadota</taxon>
        <taxon>Betaproteobacteria</taxon>
        <taxon>Nitrosomonadales</taxon>
        <taxon>Sterolibacteriaceae</taxon>
        <taxon>Sterolibacterium</taxon>
    </lineage>
</organism>
<accession>A0A656ZCV9</accession>
<sequence length="192" mass="21412">MDNTLGLALCSRDQLNAIAQLMHGKASQPLFSEGQAIQPGSFQCFALQFTMIMRRHEPDIPDGGKCHAIAIIFYDDGWVRGAKTLERHRDGFSICIVCILDEFKDRQAGGADELITQELQQSCTRPEWQLERIIRGFAGCCHQRIFRLSQSSSSFTMNPTAFKALRMMVLCVVPSCAAFKLTSRLICAGTMT</sequence>
<dbReference type="AlphaFoldDB" id="A0A656ZCV9"/>
<protein>
    <submittedName>
        <fullName evidence="1">Uncharacterized protein</fullName>
    </submittedName>
</protein>
<reference evidence="1 2" key="1">
    <citation type="journal article" date="2016" name="ISME J.">
        <title>Integrated multi-omics analyses reveal the biochemical mechanisms and phylogenetic relevance of anaerobic androgen biodegradation in the environment.</title>
        <authorList>
            <person name="Yang F.C."/>
            <person name="Chen Y.L."/>
            <person name="Tang S.L."/>
            <person name="Yu C.P."/>
            <person name="Wang P.H."/>
            <person name="Ismail W."/>
            <person name="Wang C.H."/>
            <person name="Ding J.Y."/>
            <person name="Yang C.Y."/>
            <person name="Yang C.Y."/>
            <person name="Chiang Y.R."/>
        </authorList>
    </citation>
    <scope>NUCLEOTIDE SEQUENCE [LARGE SCALE GENOMIC DNA]</scope>
    <source>
        <strain evidence="1 2">DSM 13999</strain>
    </source>
</reference>
<proteinExistence type="predicted"/>
<gene>
    <name evidence="1" type="ORF">ACY05_03160</name>
</gene>
<keyword evidence="2" id="KW-1185">Reference proteome</keyword>
<name>A0A656ZCV9_9PROT</name>
<evidence type="ECO:0000313" key="1">
    <source>
        <dbReference type="EMBL" id="KYC29506.1"/>
    </source>
</evidence>